<feature type="region of interest" description="Disordered" evidence="5">
    <location>
        <begin position="42"/>
        <end position="61"/>
    </location>
</feature>
<dbReference type="InterPro" id="IPR032378">
    <property type="entry name" value="ZC3H15/TMA46_C"/>
</dbReference>
<feature type="region of interest" description="Disordered" evidence="5">
    <location>
        <begin position="313"/>
        <end position="335"/>
    </location>
</feature>
<dbReference type="GO" id="GO:0008270">
    <property type="term" value="F:zinc ion binding"/>
    <property type="evidence" value="ECO:0007669"/>
    <property type="project" value="UniProtKB-KW"/>
</dbReference>
<keyword evidence="9" id="KW-1185">Reference proteome</keyword>
<evidence type="ECO:0000313" key="8">
    <source>
        <dbReference type="EMBL" id="EDQ92482.1"/>
    </source>
</evidence>
<evidence type="ECO:0000256" key="5">
    <source>
        <dbReference type="SAM" id="MobiDB-lite"/>
    </source>
</evidence>
<sequence length="414" mass="46020">MPPKQKNVKKAQEKAKQQFVEDKTFGLKNKKGGKQQKFIQQVKQQAGQKNNARQQAAAKEKAMMNDLFKPVRQKAKPVEQKAVNTKDEATESGKRNIYVDARDKKKDETSEAWDLNQLGDVIRQKHSSQKVQTTTNKVCKHFLEAVENGLYGWFWVCPNGGESCKYRHALPEGYVLKKDRKKAEDNKNSITMEDLIDHERAKLGTNTTPVTYETFMKWKRRKVRQARPASVSFYLNPHATSLFAIFVMFCFICVCVCVCVCDMLIHAAGPQIAEKKKLAAAEAKKKKKDASEGRSFGVTGREFFSFHADAAGQDGEGADDNAPAEPKAAGVEGETEEPVKGFDVSVFENVDYGDEDEDDEEGGEGMAKRRKFFVSVEGVDVDAGIFSNLDEFDSVDVDETARACAAPGASASEA</sequence>
<accession>A9UPU6</accession>
<dbReference type="STRING" id="81824.A9UPU6"/>
<dbReference type="KEGG" id="mbr:MONBRDRAFT_22194"/>
<evidence type="ECO:0000313" key="9">
    <source>
        <dbReference type="Proteomes" id="UP000001357"/>
    </source>
</evidence>
<keyword evidence="6" id="KW-0812">Transmembrane</keyword>
<dbReference type="InParanoid" id="A9UPU6"/>
<dbReference type="PANTHER" id="PTHR12681:SF0">
    <property type="entry name" value="ZINC FINGER CCCH DOMAIN-CONTAINING PROTEIN 15"/>
    <property type="match status" value="1"/>
</dbReference>
<dbReference type="GeneID" id="5887717"/>
<evidence type="ECO:0000256" key="6">
    <source>
        <dbReference type="SAM" id="Phobius"/>
    </source>
</evidence>
<keyword evidence="6" id="KW-1133">Transmembrane helix</keyword>
<name>A9UPU6_MONBE</name>
<evidence type="ECO:0000256" key="3">
    <source>
        <dbReference type="ARBA" id="ARBA00022833"/>
    </source>
</evidence>
<dbReference type="AlphaFoldDB" id="A9UPU6"/>
<proteinExistence type="predicted"/>
<organism evidence="8 9">
    <name type="scientific">Monosiga brevicollis</name>
    <name type="common">Choanoflagellate</name>
    <dbReference type="NCBI Taxonomy" id="81824"/>
    <lineage>
        <taxon>Eukaryota</taxon>
        <taxon>Choanoflagellata</taxon>
        <taxon>Craspedida</taxon>
        <taxon>Salpingoecidae</taxon>
        <taxon>Monosiga</taxon>
    </lineage>
</organism>
<dbReference type="FunCoup" id="A9UPU6">
    <property type="interactions" value="1461"/>
</dbReference>
<reference evidence="8 9" key="1">
    <citation type="journal article" date="2008" name="Nature">
        <title>The genome of the choanoflagellate Monosiga brevicollis and the origin of metazoans.</title>
        <authorList>
            <consortium name="JGI Sequencing"/>
            <person name="King N."/>
            <person name="Westbrook M.J."/>
            <person name="Young S.L."/>
            <person name="Kuo A."/>
            <person name="Abedin M."/>
            <person name="Chapman J."/>
            <person name="Fairclough S."/>
            <person name="Hellsten U."/>
            <person name="Isogai Y."/>
            <person name="Letunic I."/>
            <person name="Marr M."/>
            <person name="Pincus D."/>
            <person name="Putnam N."/>
            <person name="Rokas A."/>
            <person name="Wright K.J."/>
            <person name="Zuzow R."/>
            <person name="Dirks W."/>
            <person name="Good M."/>
            <person name="Goodstein D."/>
            <person name="Lemons D."/>
            <person name="Li W."/>
            <person name="Lyons J.B."/>
            <person name="Morris A."/>
            <person name="Nichols S."/>
            <person name="Richter D.J."/>
            <person name="Salamov A."/>
            <person name="Bork P."/>
            <person name="Lim W.A."/>
            <person name="Manning G."/>
            <person name="Miller W.T."/>
            <person name="McGinnis W."/>
            <person name="Shapiro H."/>
            <person name="Tjian R."/>
            <person name="Grigoriev I.V."/>
            <person name="Rokhsar D."/>
        </authorList>
    </citation>
    <scope>NUCLEOTIDE SEQUENCE [LARGE SCALE GENOMIC DNA]</scope>
    <source>
        <strain evidence="9">MX1 / ATCC 50154</strain>
    </source>
</reference>
<gene>
    <name evidence="8" type="ORF">MONBRDRAFT_22194</name>
</gene>
<evidence type="ECO:0000256" key="4">
    <source>
        <dbReference type="PROSITE-ProRule" id="PRU00723"/>
    </source>
</evidence>
<dbReference type="GO" id="GO:0005829">
    <property type="term" value="C:cytosol"/>
    <property type="evidence" value="ECO:0000318"/>
    <property type="project" value="GO_Central"/>
</dbReference>
<feature type="zinc finger region" description="C3H1-type" evidence="4">
    <location>
        <begin position="133"/>
        <end position="171"/>
    </location>
</feature>
<feature type="transmembrane region" description="Helical" evidence="6">
    <location>
        <begin position="242"/>
        <end position="265"/>
    </location>
</feature>
<keyword evidence="6" id="KW-0472">Membrane</keyword>
<evidence type="ECO:0000259" key="7">
    <source>
        <dbReference type="PROSITE" id="PS50103"/>
    </source>
</evidence>
<dbReference type="Proteomes" id="UP000001357">
    <property type="component" value="Unassembled WGS sequence"/>
</dbReference>
<dbReference type="eggNOG" id="KOG1763">
    <property type="taxonomic scope" value="Eukaryota"/>
</dbReference>
<dbReference type="Pfam" id="PF16543">
    <property type="entry name" value="DFRP_C"/>
    <property type="match status" value="1"/>
</dbReference>
<dbReference type="EMBL" id="CH991543">
    <property type="protein sequence ID" value="EDQ92482.1"/>
    <property type="molecule type" value="Genomic_DNA"/>
</dbReference>
<evidence type="ECO:0000256" key="2">
    <source>
        <dbReference type="ARBA" id="ARBA00022771"/>
    </source>
</evidence>
<evidence type="ECO:0000256" key="1">
    <source>
        <dbReference type="ARBA" id="ARBA00022723"/>
    </source>
</evidence>
<dbReference type="PROSITE" id="PS50103">
    <property type="entry name" value="ZF_C3H1"/>
    <property type="match status" value="1"/>
</dbReference>
<feature type="domain" description="C3H1-type" evidence="7">
    <location>
        <begin position="133"/>
        <end position="171"/>
    </location>
</feature>
<keyword evidence="1 4" id="KW-0479">Metal-binding</keyword>
<protein>
    <recommendedName>
        <fullName evidence="7">C3H1-type domain-containing protein</fullName>
    </recommendedName>
</protein>
<dbReference type="Gene3D" id="6.20.400.10">
    <property type="match status" value="1"/>
</dbReference>
<keyword evidence="2 4" id="KW-0863">Zinc-finger</keyword>
<feature type="compositionally biased region" description="Low complexity" evidence="5">
    <location>
        <begin position="42"/>
        <end position="57"/>
    </location>
</feature>
<dbReference type="RefSeq" id="XP_001742244.1">
    <property type="nucleotide sequence ID" value="XM_001742192.1"/>
</dbReference>
<dbReference type="GO" id="GO:0002181">
    <property type="term" value="P:cytoplasmic translation"/>
    <property type="evidence" value="ECO:0000318"/>
    <property type="project" value="GO_Central"/>
</dbReference>
<keyword evidence="3 4" id="KW-0862">Zinc</keyword>
<dbReference type="PANTHER" id="PTHR12681">
    <property type="entry name" value="ZINC FINGER-CONTAINING PROTEIN P48ZNF"/>
    <property type="match status" value="1"/>
</dbReference>
<dbReference type="InterPro" id="IPR000571">
    <property type="entry name" value="Znf_CCCH"/>
</dbReference>